<accession>A0AAJ7CCG2</accession>
<keyword evidence="1" id="KW-0472">Membrane</keyword>
<organism evidence="2 3">
    <name type="scientific">Cephus cinctus</name>
    <name type="common">Wheat stem sawfly</name>
    <dbReference type="NCBI Taxonomy" id="211228"/>
    <lineage>
        <taxon>Eukaryota</taxon>
        <taxon>Metazoa</taxon>
        <taxon>Ecdysozoa</taxon>
        <taxon>Arthropoda</taxon>
        <taxon>Hexapoda</taxon>
        <taxon>Insecta</taxon>
        <taxon>Pterygota</taxon>
        <taxon>Neoptera</taxon>
        <taxon>Endopterygota</taxon>
        <taxon>Hymenoptera</taxon>
        <taxon>Cephoidea</taxon>
        <taxon>Cephidae</taxon>
        <taxon>Cephus</taxon>
    </lineage>
</organism>
<dbReference type="GeneID" id="107273552"/>
<evidence type="ECO:0000313" key="3">
    <source>
        <dbReference type="RefSeq" id="XP_015607382.1"/>
    </source>
</evidence>
<feature type="transmembrane region" description="Helical" evidence="1">
    <location>
        <begin position="12"/>
        <end position="31"/>
    </location>
</feature>
<dbReference type="KEGG" id="ccin:107273552"/>
<dbReference type="RefSeq" id="XP_015607382.1">
    <property type="nucleotide sequence ID" value="XM_015751896.1"/>
</dbReference>
<dbReference type="AlphaFoldDB" id="A0AAJ7CCG2"/>
<reference evidence="3" key="1">
    <citation type="submission" date="2025-08" db="UniProtKB">
        <authorList>
            <consortium name="RefSeq"/>
        </authorList>
    </citation>
    <scope>IDENTIFICATION</scope>
</reference>
<proteinExistence type="predicted"/>
<name>A0AAJ7CCG2_CEPCN</name>
<keyword evidence="2" id="KW-1185">Reference proteome</keyword>
<gene>
    <name evidence="3" type="primary">LOC107273552</name>
</gene>
<evidence type="ECO:0000256" key="1">
    <source>
        <dbReference type="SAM" id="Phobius"/>
    </source>
</evidence>
<keyword evidence="1" id="KW-1133">Transmembrane helix</keyword>
<evidence type="ECO:0000313" key="2">
    <source>
        <dbReference type="Proteomes" id="UP000694920"/>
    </source>
</evidence>
<dbReference type="Proteomes" id="UP000694920">
    <property type="component" value="Unplaced"/>
</dbReference>
<protein>
    <submittedName>
        <fullName evidence="3">Uncharacterized protein LOC107273552</fullName>
    </submittedName>
</protein>
<sequence>MGSSFKSIIGTVRRYFVVVIFPTTAIGLIYADYMHTRDWKKSQLQKEQQNAVTA</sequence>
<keyword evidence="1" id="KW-0812">Transmembrane</keyword>